<evidence type="ECO:0000313" key="12">
    <source>
        <dbReference type="Proteomes" id="UP000051658"/>
    </source>
</evidence>
<dbReference type="EMBL" id="JQBS01000035">
    <property type="protein sequence ID" value="KRN54652.1"/>
    <property type="molecule type" value="Genomic_DNA"/>
</dbReference>
<keyword evidence="8" id="KW-0472">Membrane</keyword>
<dbReference type="InterPro" id="IPR000223">
    <property type="entry name" value="Pept_S26A_signal_pept_1"/>
</dbReference>
<organism evidence="11 12">
    <name type="scientific">Carnobacterium divergens DSM 20623</name>
    <dbReference type="NCBI Taxonomy" id="1449336"/>
    <lineage>
        <taxon>Bacteria</taxon>
        <taxon>Bacillati</taxon>
        <taxon>Bacillota</taxon>
        <taxon>Bacilli</taxon>
        <taxon>Lactobacillales</taxon>
        <taxon>Carnobacteriaceae</taxon>
        <taxon>Carnobacterium</taxon>
    </lineage>
</organism>
<dbReference type="eggNOG" id="COG0681">
    <property type="taxonomic scope" value="Bacteria"/>
</dbReference>
<evidence type="ECO:0000256" key="9">
    <source>
        <dbReference type="RuleBase" id="RU362042"/>
    </source>
</evidence>
<dbReference type="PRINTS" id="PR00727">
    <property type="entry name" value="LEADERPTASE"/>
</dbReference>
<evidence type="ECO:0000256" key="2">
    <source>
        <dbReference type="ARBA" id="ARBA00004401"/>
    </source>
</evidence>
<dbReference type="PATRIC" id="fig|1449336.4.peg.2275"/>
<dbReference type="NCBIfam" id="TIGR02227">
    <property type="entry name" value="sigpep_I_bact"/>
    <property type="match status" value="1"/>
</dbReference>
<dbReference type="InterPro" id="IPR019756">
    <property type="entry name" value="Pept_S26A_signal_pept_1_Ser-AS"/>
</dbReference>
<dbReference type="PANTHER" id="PTHR43390">
    <property type="entry name" value="SIGNAL PEPTIDASE I"/>
    <property type="match status" value="1"/>
</dbReference>
<evidence type="ECO:0000259" key="10">
    <source>
        <dbReference type="Pfam" id="PF10502"/>
    </source>
</evidence>
<accession>A0A0R2HWB2</accession>
<feature type="active site" evidence="7">
    <location>
        <position position="50"/>
    </location>
</feature>
<keyword evidence="5 8" id="KW-0645">Protease</keyword>
<keyword evidence="12" id="KW-1185">Reference proteome</keyword>
<dbReference type="InterPro" id="IPR036286">
    <property type="entry name" value="LexA/Signal_pep-like_sf"/>
</dbReference>
<dbReference type="GO" id="GO:0005886">
    <property type="term" value="C:plasma membrane"/>
    <property type="evidence" value="ECO:0007669"/>
    <property type="project" value="UniProtKB-SubCell"/>
</dbReference>
<comment type="similarity">
    <text evidence="3 9">Belongs to the peptidase S26 family.</text>
</comment>
<dbReference type="Gene3D" id="2.10.109.10">
    <property type="entry name" value="Umud Fragment, subunit A"/>
    <property type="match status" value="1"/>
</dbReference>
<dbReference type="CDD" id="cd06530">
    <property type="entry name" value="S26_SPase_I"/>
    <property type="match status" value="1"/>
</dbReference>
<feature type="domain" description="Peptidase S26" evidence="10">
    <location>
        <begin position="21"/>
        <end position="184"/>
    </location>
</feature>
<dbReference type="EC" id="3.4.21.89" evidence="4 8"/>
<dbReference type="Proteomes" id="UP000051658">
    <property type="component" value="Unassembled WGS sequence"/>
</dbReference>
<dbReference type="Pfam" id="PF10502">
    <property type="entry name" value="Peptidase_S26"/>
    <property type="match status" value="1"/>
</dbReference>
<dbReference type="GO" id="GO:0006465">
    <property type="term" value="P:signal peptide processing"/>
    <property type="evidence" value="ECO:0007669"/>
    <property type="project" value="InterPro"/>
</dbReference>
<feature type="transmembrane region" description="Helical" evidence="8">
    <location>
        <begin position="20"/>
        <end position="46"/>
    </location>
</feature>
<dbReference type="InterPro" id="IPR019533">
    <property type="entry name" value="Peptidase_S26"/>
</dbReference>
<protein>
    <recommendedName>
        <fullName evidence="4 8">Signal peptidase I</fullName>
        <ecNumber evidence="4 8">3.4.21.89</ecNumber>
    </recommendedName>
</protein>
<comment type="subcellular location">
    <subcellularLocation>
        <location evidence="2">Cell membrane</location>
        <topology evidence="2">Single-pass type II membrane protein</topology>
    </subcellularLocation>
    <subcellularLocation>
        <location evidence="9">Membrane</location>
        <topology evidence="9">Single-pass type II membrane protein</topology>
    </subcellularLocation>
</comment>
<comment type="caution">
    <text evidence="11">The sequence shown here is derived from an EMBL/GenBank/DDBJ whole genome shotgun (WGS) entry which is preliminary data.</text>
</comment>
<dbReference type="GO" id="GO:0009003">
    <property type="term" value="F:signal peptidase activity"/>
    <property type="evidence" value="ECO:0007669"/>
    <property type="project" value="UniProtKB-EC"/>
</dbReference>
<dbReference type="GO" id="GO:0004252">
    <property type="term" value="F:serine-type endopeptidase activity"/>
    <property type="evidence" value="ECO:0007669"/>
    <property type="project" value="InterPro"/>
</dbReference>
<dbReference type="InterPro" id="IPR019757">
    <property type="entry name" value="Pept_S26A_signal_pept_1_Lys-AS"/>
</dbReference>
<dbReference type="PANTHER" id="PTHR43390:SF1">
    <property type="entry name" value="CHLOROPLAST PROCESSING PEPTIDASE"/>
    <property type="match status" value="1"/>
</dbReference>
<keyword evidence="6 8" id="KW-0378">Hydrolase</keyword>
<sequence length="196" mass="22077">MNTNKTKKTKKNISVKKEILSTLMTLVVALGIVMLLRTFIFTPVIVKGESMNPTLENNDRILLLKMEKVKRFDIVTFPAPDNPSENYVKRVIGLPGDEVSYKNDILTINGKNYDEPYLKEFKANLPTGENLTTDFTLEQISGVSKVPAGKYLVLGDNRQNSKDGRMIGYIDADDIQGVADYRIWPITTFGRIDKAE</sequence>
<comment type="catalytic activity">
    <reaction evidence="1 8">
        <text>Cleavage of hydrophobic, N-terminal signal or leader sequences from secreted and periplasmic proteins.</text>
        <dbReference type="EC" id="3.4.21.89"/>
    </reaction>
</comment>
<reference evidence="11 12" key="1">
    <citation type="journal article" date="2015" name="Genome Announc.">
        <title>Expanding the biotechnology potential of lactobacilli through comparative genomics of 213 strains and associated genera.</title>
        <authorList>
            <person name="Sun Z."/>
            <person name="Harris H.M."/>
            <person name="McCann A."/>
            <person name="Guo C."/>
            <person name="Argimon S."/>
            <person name="Zhang W."/>
            <person name="Yang X."/>
            <person name="Jeffery I.B."/>
            <person name="Cooney J.C."/>
            <person name="Kagawa T.F."/>
            <person name="Liu W."/>
            <person name="Song Y."/>
            <person name="Salvetti E."/>
            <person name="Wrobel A."/>
            <person name="Rasinkangas P."/>
            <person name="Parkhill J."/>
            <person name="Rea M.C."/>
            <person name="O'Sullivan O."/>
            <person name="Ritari J."/>
            <person name="Douillard F.P."/>
            <person name="Paul Ross R."/>
            <person name="Yang R."/>
            <person name="Briner A.E."/>
            <person name="Felis G.E."/>
            <person name="de Vos W.M."/>
            <person name="Barrangou R."/>
            <person name="Klaenhammer T.R."/>
            <person name="Caufield P.W."/>
            <person name="Cui Y."/>
            <person name="Zhang H."/>
            <person name="O'Toole P.W."/>
        </authorList>
    </citation>
    <scope>NUCLEOTIDE SEQUENCE [LARGE SCALE GENOMIC DNA]</scope>
    <source>
        <strain evidence="11 12">DSM 20623</strain>
    </source>
</reference>
<evidence type="ECO:0000256" key="3">
    <source>
        <dbReference type="ARBA" id="ARBA00009370"/>
    </source>
</evidence>
<evidence type="ECO:0000256" key="4">
    <source>
        <dbReference type="ARBA" id="ARBA00013208"/>
    </source>
</evidence>
<dbReference type="PROSITE" id="PS00501">
    <property type="entry name" value="SPASE_I_1"/>
    <property type="match status" value="1"/>
</dbReference>
<keyword evidence="8" id="KW-1133">Transmembrane helix</keyword>
<gene>
    <name evidence="11" type="ORF">IV74_GL002237</name>
</gene>
<dbReference type="PROSITE" id="PS00760">
    <property type="entry name" value="SPASE_I_2"/>
    <property type="match status" value="1"/>
</dbReference>
<evidence type="ECO:0000256" key="5">
    <source>
        <dbReference type="ARBA" id="ARBA00022670"/>
    </source>
</evidence>
<dbReference type="SUPFAM" id="SSF51306">
    <property type="entry name" value="LexA/Signal peptidase"/>
    <property type="match status" value="1"/>
</dbReference>
<evidence type="ECO:0000256" key="8">
    <source>
        <dbReference type="RuleBase" id="RU003993"/>
    </source>
</evidence>
<evidence type="ECO:0000256" key="6">
    <source>
        <dbReference type="ARBA" id="ARBA00022801"/>
    </source>
</evidence>
<proteinExistence type="inferred from homology"/>
<evidence type="ECO:0000256" key="7">
    <source>
        <dbReference type="PIRSR" id="PIRSR600223-1"/>
    </source>
</evidence>
<feature type="active site" evidence="7">
    <location>
        <position position="89"/>
    </location>
</feature>
<evidence type="ECO:0000313" key="11">
    <source>
        <dbReference type="EMBL" id="KRN54652.1"/>
    </source>
</evidence>
<name>A0A0R2HWB2_CARDV</name>
<dbReference type="InterPro" id="IPR019758">
    <property type="entry name" value="Pept_S26A_signal_pept_1_CS"/>
</dbReference>
<evidence type="ECO:0000256" key="1">
    <source>
        <dbReference type="ARBA" id="ARBA00000677"/>
    </source>
</evidence>
<dbReference type="AlphaFoldDB" id="A0A0R2HWB2"/>
<dbReference type="PROSITE" id="PS00761">
    <property type="entry name" value="SPASE_I_3"/>
    <property type="match status" value="1"/>
</dbReference>
<keyword evidence="8" id="KW-0812">Transmembrane</keyword>